<organism evidence="2 3">
    <name type="scientific">Macrosiphum euphorbiae</name>
    <name type="common">potato aphid</name>
    <dbReference type="NCBI Taxonomy" id="13131"/>
    <lineage>
        <taxon>Eukaryota</taxon>
        <taxon>Metazoa</taxon>
        <taxon>Ecdysozoa</taxon>
        <taxon>Arthropoda</taxon>
        <taxon>Hexapoda</taxon>
        <taxon>Insecta</taxon>
        <taxon>Pterygota</taxon>
        <taxon>Neoptera</taxon>
        <taxon>Paraneoptera</taxon>
        <taxon>Hemiptera</taxon>
        <taxon>Sternorrhyncha</taxon>
        <taxon>Aphidomorpha</taxon>
        <taxon>Aphidoidea</taxon>
        <taxon>Aphididae</taxon>
        <taxon>Macrosiphini</taxon>
        <taxon>Macrosiphum</taxon>
    </lineage>
</organism>
<feature type="domain" description="HAT C-terminal dimerisation" evidence="1">
    <location>
        <begin position="376"/>
        <end position="452"/>
    </location>
</feature>
<comment type="caution">
    <text evidence="2">The sequence shown here is derived from an EMBL/GenBank/DDBJ whole genome shotgun (WGS) entry which is preliminary data.</text>
</comment>
<keyword evidence="3" id="KW-1185">Reference proteome</keyword>
<dbReference type="GO" id="GO:0046983">
    <property type="term" value="F:protein dimerization activity"/>
    <property type="evidence" value="ECO:0007669"/>
    <property type="project" value="InterPro"/>
</dbReference>
<proteinExistence type="predicted"/>
<evidence type="ECO:0000313" key="2">
    <source>
        <dbReference type="EMBL" id="CAI6352143.1"/>
    </source>
</evidence>
<protein>
    <recommendedName>
        <fullName evidence="1">HAT C-terminal dimerisation domain-containing protein</fullName>
    </recommendedName>
</protein>
<dbReference type="PANTHER" id="PTHR45749:SF35">
    <property type="entry name" value="AC-LIKE TRANSPOSASE-RELATED"/>
    <property type="match status" value="1"/>
</dbReference>
<dbReference type="PANTHER" id="PTHR45749">
    <property type="match status" value="1"/>
</dbReference>
<dbReference type="AlphaFoldDB" id="A0AAV0W8K6"/>
<dbReference type="Pfam" id="PF05699">
    <property type="entry name" value="Dimer_Tnp_hAT"/>
    <property type="match status" value="1"/>
</dbReference>
<name>A0AAV0W8K6_9HEMI</name>
<dbReference type="InterPro" id="IPR008906">
    <property type="entry name" value="HATC_C_dom"/>
</dbReference>
<dbReference type="Proteomes" id="UP001160148">
    <property type="component" value="Unassembled WGS sequence"/>
</dbReference>
<evidence type="ECO:0000313" key="3">
    <source>
        <dbReference type="Proteomes" id="UP001160148"/>
    </source>
</evidence>
<evidence type="ECO:0000259" key="1">
    <source>
        <dbReference type="Pfam" id="PF05699"/>
    </source>
</evidence>
<dbReference type="SUPFAM" id="SSF53098">
    <property type="entry name" value="Ribonuclease H-like"/>
    <property type="match status" value="1"/>
</dbReference>
<dbReference type="InterPro" id="IPR012337">
    <property type="entry name" value="RNaseH-like_sf"/>
</dbReference>
<accession>A0AAV0W8K6</accession>
<reference evidence="2 3" key="1">
    <citation type="submission" date="2023-01" db="EMBL/GenBank/DDBJ databases">
        <authorList>
            <person name="Whitehead M."/>
        </authorList>
    </citation>
    <scope>NUCLEOTIDE SEQUENCE [LARGE SCALE GENOMIC DNA]</scope>
</reference>
<dbReference type="EMBL" id="CARXXK010000001">
    <property type="protein sequence ID" value="CAI6352143.1"/>
    <property type="molecule type" value="Genomic_DNA"/>
</dbReference>
<sequence length="477" mass="54656">MSQVIRYVVVNENGCEIVESFLGFLQVFKKTGEAITEDILRSLSNHSIDLSYCRGQSYDNGANMAGKWKGVQARISSINSLARFIPCTAHSLNLVGLYAAKCSPELENFFGIVQKLFNFFSSSTQRWDILKEHLKFSLKGYSTTRWSAKQRAVKSLYLQLGQVIHVCKLLKNSNLCEEASVELNGLLKGIANFKFICMLIIWNKILTAIDRVNVILQKQNITIDIATQHLKGLIYFIEKFREEGIEEALDESKQKSTELSIEPVFPSIRVRKKKKMPGELAEDESSTLSEENKFRILMKNVCDRILNGLKERFDSIDEAAKDFSFLDGKFLFSMPTIQLKKHAMDFCIKYEKDIDKNELILELDSFTQHAIQLDNKLIDARSHEILNFILKNSLQEAYPNIFTAYQIFLTLPVTSASCERSFSKLKLIKSYLRSTTKQTRLNDLSIISIEHQVAKSIDYEDIIKEFASKKSRKIIIK</sequence>
<gene>
    <name evidence="2" type="ORF">MEUPH1_LOCUS8423</name>
</gene>